<dbReference type="Proteomes" id="UP000599009">
    <property type="component" value="Unassembled WGS sequence"/>
</dbReference>
<keyword evidence="1" id="KW-0812">Transmembrane</keyword>
<sequence>MQPEGLPISLGITLFAMVIVWFLLIKLLFNRLERAHAQKYEAMGRPSLFLRNNIATGWATLKFLVAREHRSLNDSYLSKLSDGMLIFFIVYLMLFFGISAWLVGHPVPAASGVRPCFPHCCRRVPGNL</sequence>
<keyword evidence="1" id="KW-1133">Transmembrane helix</keyword>
<comment type="caution">
    <text evidence="2">The sequence shown here is derived from an EMBL/GenBank/DDBJ whole genome shotgun (WGS) entry which is preliminary data.</text>
</comment>
<name>A0ABQ2ERG8_9GAMM</name>
<feature type="transmembrane region" description="Helical" evidence="1">
    <location>
        <begin position="85"/>
        <end position="104"/>
    </location>
</feature>
<evidence type="ECO:0000256" key="1">
    <source>
        <dbReference type="SAM" id="Phobius"/>
    </source>
</evidence>
<protein>
    <submittedName>
        <fullName evidence="2">Uncharacterized protein</fullName>
    </submittedName>
</protein>
<dbReference type="RefSeq" id="WP_188726176.1">
    <property type="nucleotide sequence ID" value="NZ_BMME01000005.1"/>
</dbReference>
<evidence type="ECO:0000313" key="2">
    <source>
        <dbReference type="EMBL" id="GGK17232.1"/>
    </source>
</evidence>
<dbReference type="EMBL" id="BMME01000005">
    <property type="protein sequence ID" value="GGK17232.1"/>
    <property type="molecule type" value="Genomic_DNA"/>
</dbReference>
<reference evidence="3" key="1">
    <citation type="journal article" date="2019" name="Int. J. Syst. Evol. Microbiol.">
        <title>The Global Catalogue of Microorganisms (GCM) 10K type strain sequencing project: providing services to taxonomists for standard genome sequencing and annotation.</title>
        <authorList>
            <consortium name="The Broad Institute Genomics Platform"/>
            <consortium name="The Broad Institute Genome Sequencing Center for Infectious Disease"/>
            <person name="Wu L."/>
            <person name="Ma J."/>
        </authorList>
    </citation>
    <scope>NUCLEOTIDE SEQUENCE [LARGE SCALE GENOMIC DNA]</scope>
    <source>
        <strain evidence="3">CGMCC 1.8985</strain>
    </source>
</reference>
<proteinExistence type="predicted"/>
<keyword evidence="1" id="KW-0472">Membrane</keyword>
<evidence type="ECO:0000313" key="3">
    <source>
        <dbReference type="Proteomes" id="UP000599009"/>
    </source>
</evidence>
<keyword evidence="3" id="KW-1185">Reference proteome</keyword>
<organism evidence="2 3">
    <name type="scientific">Luteimonas terricola</name>
    <dbReference type="NCBI Taxonomy" id="645597"/>
    <lineage>
        <taxon>Bacteria</taxon>
        <taxon>Pseudomonadati</taxon>
        <taxon>Pseudomonadota</taxon>
        <taxon>Gammaproteobacteria</taxon>
        <taxon>Lysobacterales</taxon>
        <taxon>Lysobacteraceae</taxon>
        <taxon>Luteimonas</taxon>
    </lineage>
</organism>
<feature type="transmembrane region" description="Helical" evidence="1">
    <location>
        <begin position="6"/>
        <end position="28"/>
    </location>
</feature>
<accession>A0ABQ2ERG8</accession>
<gene>
    <name evidence="2" type="ORF">GCM10011394_28040</name>
</gene>